<proteinExistence type="predicted"/>
<dbReference type="InterPro" id="IPR008271">
    <property type="entry name" value="Ser/Thr_kinase_AS"/>
</dbReference>
<reference evidence="7" key="1">
    <citation type="submission" date="2020-10" db="EMBL/GenBank/DDBJ databases">
        <title>Connecting structure to function with the recovery of over 1000 high-quality activated sludge metagenome-assembled genomes encoding full-length rRNA genes using long-read sequencing.</title>
        <authorList>
            <person name="Singleton C.M."/>
            <person name="Petriglieri F."/>
            <person name="Kristensen J.M."/>
            <person name="Kirkegaard R.H."/>
            <person name="Michaelsen T.Y."/>
            <person name="Andersen M.H."/>
            <person name="Karst S.M."/>
            <person name="Dueholm M.S."/>
            <person name="Nielsen P.H."/>
            <person name="Albertsen M."/>
        </authorList>
    </citation>
    <scope>NUCLEOTIDE SEQUENCE</scope>
    <source>
        <strain evidence="7">Skiv_18-Q3-R9-52_MAXAC.067</strain>
    </source>
</reference>
<dbReference type="GO" id="GO:0005524">
    <property type="term" value="F:ATP binding"/>
    <property type="evidence" value="ECO:0007669"/>
    <property type="project" value="UniProtKB-KW"/>
</dbReference>
<dbReference type="Pfam" id="PF00069">
    <property type="entry name" value="Pkinase"/>
    <property type="match status" value="1"/>
</dbReference>
<evidence type="ECO:0000256" key="4">
    <source>
        <dbReference type="ARBA" id="ARBA00022840"/>
    </source>
</evidence>
<evidence type="ECO:0000256" key="2">
    <source>
        <dbReference type="ARBA" id="ARBA00022741"/>
    </source>
</evidence>
<dbReference type="EMBL" id="JADKIO010000005">
    <property type="protein sequence ID" value="MBK9795475.1"/>
    <property type="molecule type" value="Genomic_DNA"/>
</dbReference>
<dbReference type="CDD" id="cd14014">
    <property type="entry name" value="STKc_PknB_like"/>
    <property type="match status" value="1"/>
</dbReference>
<evidence type="ECO:0000313" key="8">
    <source>
        <dbReference type="Proteomes" id="UP000886657"/>
    </source>
</evidence>
<gene>
    <name evidence="7" type="ORF">IPP58_03075</name>
</gene>
<keyword evidence="4" id="KW-0067">ATP-binding</keyword>
<dbReference type="GO" id="GO:0004674">
    <property type="term" value="F:protein serine/threonine kinase activity"/>
    <property type="evidence" value="ECO:0007669"/>
    <property type="project" value="TreeGrafter"/>
</dbReference>
<feature type="domain" description="Protein kinase" evidence="6">
    <location>
        <begin position="5"/>
        <end position="298"/>
    </location>
</feature>
<keyword evidence="1" id="KW-0808">Transferase</keyword>
<dbReference type="InterPro" id="IPR000719">
    <property type="entry name" value="Prot_kinase_dom"/>
</dbReference>
<dbReference type="Gene3D" id="1.10.510.10">
    <property type="entry name" value="Transferase(Phosphotransferase) domain 1"/>
    <property type="match status" value="1"/>
</dbReference>
<dbReference type="InterPro" id="IPR019734">
    <property type="entry name" value="TPR_rpt"/>
</dbReference>
<dbReference type="InterPro" id="IPR011009">
    <property type="entry name" value="Kinase-like_dom_sf"/>
</dbReference>
<dbReference type="InterPro" id="IPR011990">
    <property type="entry name" value="TPR-like_helical_dom_sf"/>
</dbReference>
<evidence type="ECO:0000256" key="1">
    <source>
        <dbReference type="ARBA" id="ARBA00022679"/>
    </source>
</evidence>
<dbReference type="Pfam" id="PF13424">
    <property type="entry name" value="TPR_12"/>
    <property type="match status" value="1"/>
</dbReference>
<dbReference type="Gene3D" id="1.25.40.10">
    <property type="entry name" value="Tetratricopeptide repeat domain"/>
    <property type="match status" value="2"/>
</dbReference>
<sequence length="888" mass="96649">MVGRYRVDDFVAEGGMGQVFRAWDSTLERRVALKVIRADHAGEKAALIRFQREAQILAKLDHPGICHVYDWLDHSGTLVMAMEWVDGEPLSKMIERGPLPVPQVLRLLKEVALALAAAHGKGVIHRDLKPSNILITPEGAAKILDFGLAKSLGAAAAEDSEHPGASPGGEEDSTVEASDPITALSQPGTILGTRGFLAPELLMGEGGSARADMYALGVLAFMALTGEPNHPHQVDGNPWARRLLKRRAGSGAHPVLGPKAALWALVDRLLSQDPESRPGAQAVVTALGRIQAPASPMWWATATAALTLLLVGLGAWVYGRGAIPEFSVRRPARMVVTTIRNLTPMTGLTPAVEITTTELLEHVLRSLPKVQIVADRIPDRSGQGIRPRLGALEEEAEQDFIRRIVARTGADLVLMGEVLLVPGSDQPLLRVRLLDRKGNRRSGWDVPSPASGYEPNLAVSSVFNDFSRAISPLHRDTSPQAVPPREALEAYGRGRDLADRGAFTQAIPFLERAALKAPEFAPAILHFAWTLMLAGDSRALSTFMWARAAARDSGDRNSEVQVLVQLAHLVRRNGNPETLSGEDLLKEALSLSVAIGDPDLQALVLNQLGDHWLIREDATSAASMFNSALEKTQSSGNHALRFSILVNLANLEKYRGRSTAARSQYLAADGEARGLENPWFEAISRSNLALLDLEEGRLDGAERVFQEVLQLRRQLGDIEGEHRVLVNLGVVAFMRGAFEVANTRFETALIGARKYQLTQIQGRLLYRLGDVLRAQGRLTLASGRLQAAMELLRKAGTPGNQAAALAALAECRVRQAQSVEAERLIAEALRIAGNRPQVWRAQAWLQRQQGKKAEALESLSLALADPRCEDPEHHEETRALISAWRRES</sequence>
<dbReference type="SMART" id="SM00028">
    <property type="entry name" value="TPR"/>
    <property type="match status" value="6"/>
</dbReference>
<dbReference type="AlphaFoldDB" id="A0A9D7SDQ0"/>
<accession>A0A9D7SDQ0</accession>
<dbReference type="SMART" id="SM00220">
    <property type="entry name" value="S_TKc"/>
    <property type="match status" value="1"/>
</dbReference>
<organism evidence="7 8">
    <name type="scientific">Candidatus Geothrix skivensis</name>
    <dbReference type="NCBI Taxonomy" id="2954439"/>
    <lineage>
        <taxon>Bacteria</taxon>
        <taxon>Pseudomonadati</taxon>
        <taxon>Acidobacteriota</taxon>
        <taxon>Holophagae</taxon>
        <taxon>Holophagales</taxon>
        <taxon>Holophagaceae</taxon>
        <taxon>Geothrix</taxon>
    </lineage>
</organism>
<name>A0A9D7SDQ0_9BACT</name>
<dbReference type="Proteomes" id="UP000886657">
    <property type="component" value="Unassembled WGS sequence"/>
</dbReference>
<evidence type="ECO:0000256" key="5">
    <source>
        <dbReference type="SAM" id="MobiDB-lite"/>
    </source>
</evidence>
<dbReference type="Gene3D" id="3.30.200.20">
    <property type="entry name" value="Phosphorylase Kinase, domain 1"/>
    <property type="match status" value="1"/>
</dbReference>
<dbReference type="PANTHER" id="PTHR43289:SF6">
    <property type="entry name" value="SERINE_THREONINE-PROTEIN KINASE NEKL-3"/>
    <property type="match status" value="1"/>
</dbReference>
<keyword evidence="2" id="KW-0547">Nucleotide-binding</keyword>
<dbReference type="PROSITE" id="PS00108">
    <property type="entry name" value="PROTEIN_KINASE_ST"/>
    <property type="match status" value="1"/>
</dbReference>
<evidence type="ECO:0000313" key="7">
    <source>
        <dbReference type="EMBL" id="MBK9795475.1"/>
    </source>
</evidence>
<evidence type="ECO:0000259" key="6">
    <source>
        <dbReference type="PROSITE" id="PS50011"/>
    </source>
</evidence>
<keyword evidence="3 7" id="KW-0418">Kinase</keyword>
<comment type="caution">
    <text evidence="7">The sequence shown here is derived from an EMBL/GenBank/DDBJ whole genome shotgun (WGS) entry which is preliminary data.</text>
</comment>
<dbReference type="PANTHER" id="PTHR43289">
    <property type="entry name" value="MITOGEN-ACTIVATED PROTEIN KINASE KINASE KINASE 20-RELATED"/>
    <property type="match status" value="1"/>
</dbReference>
<evidence type="ECO:0000256" key="3">
    <source>
        <dbReference type="ARBA" id="ARBA00022777"/>
    </source>
</evidence>
<dbReference type="PROSITE" id="PS50011">
    <property type="entry name" value="PROTEIN_KINASE_DOM"/>
    <property type="match status" value="1"/>
</dbReference>
<feature type="region of interest" description="Disordered" evidence="5">
    <location>
        <begin position="157"/>
        <end position="177"/>
    </location>
</feature>
<protein>
    <submittedName>
        <fullName evidence="7">Protein kinase</fullName>
    </submittedName>
</protein>
<dbReference type="SUPFAM" id="SSF48452">
    <property type="entry name" value="TPR-like"/>
    <property type="match status" value="2"/>
</dbReference>
<dbReference type="SUPFAM" id="SSF56112">
    <property type="entry name" value="Protein kinase-like (PK-like)"/>
    <property type="match status" value="1"/>
</dbReference>